<sequence>MPERIACFKYTSLEYFHTTIASLLLIIVQVASALPAEGFDPLNLHEDEGETTIGIGAGQPGHDGEHGEKGITLFQVHWDHVSAPLTIAFWFMLVTIAKIVFHRFQRMHNLLPDSALLIVLGLFFGYLFHLVYPDEVYLKPDWFFLYLLPPIALDAGYFMPNKDFFRNFGTIMTYAVFGTLYNTVSIGLTLYFLRGYFKMQPSLIEILIFSTLISAVDPVAVLCVFEEIHVNQLLYICVFGESLLNDAVTIVLYQTFNAMLGAGNLVSADYAKAGASFFVVSLGGILIGIIWALLTGYTTKHASHLNVVQPLICLLFPYLAYLSSEMVAMSGILAIVMCGLTMKQFVVGNLSRKSLVTVQYFMKTLSSSCEAVIFVYLGISAVSKNHDWDVVFIAVTITSCLLQRFIGELSDLCNFSLKHKCDHFGKISEVITLCDHGYRCKVEIVCAGVFLLTWLLNIRRVQKIGVVDQFIMSYGGIRGAVCYGLVMSLNGQIISAKNMFASCTIIVILFTVFVQGATIKWLVKLLKVKQNEVHKKTIFEMVSENVINNMMCGVEGIMGYRGHYWLRQAYNRFNDNYIKPHLMCDTKSGATRLVDYHEHIQASLFSVILFLPLRSNTLRDISLACVFSFAIRQLLPGKTPHGLQWASCTIRGIRVSYKGTTIKTAAGILAVVLQVFRHGAECFMTIFPADAMCDTQVFRDKVLYGASAQVLSGQNSALRSQTRERIRLMGARKGRIRLDELNKFFGSPGLSLLSFVDVKEALQHLKEYGSFAGLPTVQSRALLVTSSSEVVRNAVDDSTYTNDGYVNPEQEALSPRTPPSLPRNKSLSVLVRDKLDSLNSPVSQGVYSRHLLGVDNVPHFSRCYDTPENDLLEALENSSYHMTYPYCKGAKMTPLRRKSRGGVQTDRQRYHHNGDRSERTNAASTNFAPRISLSENSTHRPRFLITSDANDFASSPPNAPRHPRRKSTEQELEEGLSLNLLSRSGEQPTHESTTKSTREAPRSAIPHKSTAPSKKSSAAGEPDERCNLLPVIEIDETESPTSTVSRSDGQSGKP</sequence>
<keyword evidence="3 9" id="KW-0812">Transmembrane</keyword>
<accession>A0A9J2P725</accession>
<feature type="region of interest" description="Disordered" evidence="10">
    <location>
        <begin position="798"/>
        <end position="824"/>
    </location>
</feature>
<feature type="transmembrane region" description="Helical" evidence="11">
    <location>
        <begin position="113"/>
        <end position="131"/>
    </location>
</feature>
<organism evidence="13 14">
    <name type="scientific">Ascaris lumbricoides</name>
    <name type="common">Giant roundworm</name>
    <dbReference type="NCBI Taxonomy" id="6252"/>
    <lineage>
        <taxon>Eukaryota</taxon>
        <taxon>Metazoa</taxon>
        <taxon>Ecdysozoa</taxon>
        <taxon>Nematoda</taxon>
        <taxon>Chromadorea</taxon>
        <taxon>Rhabditida</taxon>
        <taxon>Spirurina</taxon>
        <taxon>Ascaridomorpha</taxon>
        <taxon>Ascaridoidea</taxon>
        <taxon>Ascarididae</taxon>
        <taxon>Ascaris</taxon>
    </lineage>
</organism>
<dbReference type="GO" id="GO:0005886">
    <property type="term" value="C:plasma membrane"/>
    <property type="evidence" value="ECO:0007669"/>
    <property type="project" value="TreeGrafter"/>
</dbReference>
<evidence type="ECO:0000256" key="7">
    <source>
        <dbReference type="ARBA" id="ARBA00023136"/>
    </source>
</evidence>
<evidence type="ECO:0000256" key="11">
    <source>
        <dbReference type="SAM" id="Phobius"/>
    </source>
</evidence>
<evidence type="ECO:0000256" key="2">
    <source>
        <dbReference type="ARBA" id="ARBA00022448"/>
    </source>
</evidence>
<dbReference type="Proteomes" id="UP000036681">
    <property type="component" value="Unplaced"/>
</dbReference>
<dbReference type="Pfam" id="PF00999">
    <property type="entry name" value="Na_H_Exchanger"/>
    <property type="match status" value="2"/>
</dbReference>
<feature type="compositionally biased region" description="Low complexity" evidence="10">
    <location>
        <begin position="975"/>
        <end position="986"/>
    </location>
</feature>
<dbReference type="PRINTS" id="PR01084">
    <property type="entry name" value="NAHEXCHNGR"/>
</dbReference>
<evidence type="ECO:0000313" key="13">
    <source>
        <dbReference type="Proteomes" id="UP000036681"/>
    </source>
</evidence>
<dbReference type="PANTHER" id="PTHR10110">
    <property type="entry name" value="SODIUM/HYDROGEN EXCHANGER"/>
    <property type="match status" value="1"/>
</dbReference>
<feature type="compositionally biased region" description="Basic and acidic residues" evidence="10">
    <location>
        <begin position="988"/>
        <end position="1001"/>
    </location>
</feature>
<feature type="transmembrane region" description="Helical" evidence="11">
    <location>
        <begin position="12"/>
        <end position="34"/>
    </location>
</feature>
<feature type="transmembrane region" description="Helical" evidence="11">
    <location>
        <begin position="273"/>
        <end position="293"/>
    </location>
</feature>
<keyword evidence="7 11" id="KW-0472">Membrane</keyword>
<evidence type="ECO:0000259" key="12">
    <source>
        <dbReference type="Pfam" id="PF00999"/>
    </source>
</evidence>
<evidence type="ECO:0000256" key="5">
    <source>
        <dbReference type="ARBA" id="ARBA00023053"/>
    </source>
</evidence>
<dbReference type="AlphaFoldDB" id="A0A9J2P725"/>
<keyword evidence="13" id="KW-1185">Reference proteome</keyword>
<dbReference type="GO" id="GO:0098719">
    <property type="term" value="P:sodium ion import across plasma membrane"/>
    <property type="evidence" value="ECO:0007669"/>
    <property type="project" value="TreeGrafter"/>
</dbReference>
<keyword evidence="4 11" id="KW-1133">Transmembrane helix</keyword>
<evidence type="ECO:0000256" key="3">
    <source>
        <dbReference type="ARBA" id="ARBA00022692"/>
    </source>
</evidence>
<evidence type="ECO:0000256" key="9">
    <source>
        <dbReference type="RuleBase" id="RU003722"/>
    </source>
</evidence>
<reference evidence="14" key="1">
    <citation type="submission" date="2023-03" db="UniProtKB">
        <authorList>
            <consortium name="WormBaseParasite"/>
        </authorList>
    </citation>
    <scope>IDENTIFICATION</scope>
</reference>
<protein>
    <recommendedName>
        <fullName evidence="9">Sodium/hydrogen exchanger</fullName>
    </recommendedName>
</protein>
<feature type="transmembrane region" description="Helical" evidence="11">
    <location>
        <begin position="171"/>
        <end position="194"/>
    </location>
</feature>
<comment type="similarity">
    <text evidence="9">Belongs to the monovalent cation:proton antiporter 1 (CPA1) transporter (TC 2.A.36) family.</text>
</comment>
<dbReference type="GO" id="GO:0015385">
    <property type="term" value="F:sodium:proton antiporter activity"/>
    <property type="evidence" value="ECO:0007669"/>
    <property type="project" value="InterPro"/>
</dbReference>
<evidence type="ECO:0000313" key="14">
    <source>
        <dbReference type="WBParaSite" id="ALUE_0000547601-mRNA-1"/>
    </source>
</evidence>
<dbReference type="WBParaSite" id="ALUE_0000547601-mRNA-1">
    <property type="protein sequence ID" value="ALUE_0000547601-mRNA-1"/>
    <property type="gene ID" value="ALUE_0000547601"/>
</dbReference>
<dbReference type="InterPro" id="IPR006153">
    <property type="entry name" value="Cation/H_exchanger_TM"/>
</dbReference>
<feature type="compositionally biased region" description="Low complexity" evidence="10">
    <location>
        <begin position="1008"/>
        <end position="1019"/>
    </location>
</feature>
<feature type="transmembrane region" description="Helical" evidence="11">
    <location>
        <begin position="499"/>
        <end position="523"/>
    </location>
</feature>
<evidence type="ECO:0000256" key="8">
    <source>
        <dbReference type="ARBA" id="ARBA00023201"/>
    </source>
</evidence>
<feature type="transmembrane region" description="Helical" evidence="11">
    <location>
        <begin position="143"/>
        <end position="159"/>
    </location>
</feature>
<feature type="transmembrane region" description="Helical" evidence="11">
    <location>
        <begin position="206"/>
        <end position="225"/>
    </location>
</feature>
<dbReference type="PANTHER" id="PTHR10110:SF125">
    <property type="entry name" value="SODIUM_HYDROGEN EXCHANGER"/>
    <property type="match status" value="1"/>
</dbReference>
<keyword evidence="2 9" id="KW-0813">Transport</keyword>
<dbReference type="NCBIfam" id="TIGR00840">
    <property type="entry name" value="b_cpa1"/>
    <property type="match status" value="1"/>
</dbReference>
<keyword evidence="5" id="KW-0915">Sodium</keyword>
<dbReference type="InterPro" id="IPR018422">
    <property type="entry name" value="Cation/H_exchanger_CPA1"/>
</dbReference>
<feature type="transmembrane region" description="Helical" evidence="11">
    <location>
        <begin position="81"/>
        <end position="101"/>
    </location>
</feature>
<feature type="region of interest" description="Disordered" evidence="10">
    <location>
        <begin position="895"/>
        <end position="1054"/>
    </location>
</feature>
<proteinExistence type="inferred from homology"/>
<evidence type="ECO:0000256" key="6">
    <source>
        <dbReference type="ARBA" id="ARBA00023065"/>
    </source>
</evidence>
<evidence type="ECO:0000256" key="1">
    <source>
        <dbReference type="ARBA" id="ARBA00004141"/>
    </source>
</evidence>
<keyword evidence="6 9" id="KW-0406">Ion transport</keyword>
<feature type="domain" description="Cation/H+ exchanger transmembrane" evidence="12">
    <location>
        <begin position="92"/>
        <end position="407"/>
    </location>
</feature>
<feature type="compositionally biased region" description="Basic and acidic residues" evidence="10">
    <location>
        <begin position="906"/>
        <end position="919"/>
    </location>
</feature>
<name>A0A9J2P725_ASCLU</name>
<dbReference type="Gene3D" id="6.10.140.1330">
    <property type="match status" value="1"/>
</dbReference>
<keyword evidence="8 9" id="KW-0739">Sodium transport</keyword>
<comment type="subcellular location">
    <subcellularLocation>
        <location evidence="1">Membrane</location>
        <topology evidence="1">Multi-pass membrane protein</topology>
    </subcellularLocation>
</comment>
<keyword evidence="9" id="KW-0050">Antiport</keyword>
<dbReference type="InterPro" id="IPR004709">
    <property type="entry name" value="NaH_exchanger"/>
</dbReference>
<feature type="compositionally biased region" description="Polar residues" evidence="10">
    <location>
        <begin position="1039"/>
        <end position="1054"/>
    </location>
</feature>
<evidence type="ECO:0000256" key="10">
    <source>
        <dbReference type="SAM" id="MobiDB-lite"/>
    </source>
</evidence>
<evidence type="ECO:0000256" key="4">
    <source>
        <dbReference type="ARBA" id="ARBA00022989"/>
    </source>
</evidence>
<dbReference type="GO" id="GO:0051453">
    <property type="term" value="P:regulation of intracellular pH"/>
    <property type="evidence" value="ECO:0007669"/>
    <property type="project" value="TreeGrafter"/>
</dbReference>
<feature type="domain" description="Cation/H+ exchanger transmembrane" evidence="12">
    <location>
        <begin position="448"/>
        <end position="524"/>
    </location>
</feature>
<feature type="compositionally biased region" description="Polar residues" evidence="10">
    <location>
        <begin position="947"/>
        <end position="956"/>
    </location>
</feature>
<dbReference type="GO" id="GO:0015386">
    <property type="term" value="F:potassium:proton antiporter activity"/>
    <property type="evidence" value="ECO:0007669"/>
    <property type="project" value="TreeGrafter"/>
</dbReference>